<dbReference type="InterPro" id="IPR013976">
    <property type="entry name" value="HDOD"/>
</dbReference>
<dbReference type="SUPFAM" id="SSF109604">
    <property type="entry name" value="HD-domain/PDEase-like"/>
    <property type="match status" value="1"/>
</dbReference>
<keyword evidence="4" id="KW-1185">Reference proteome</keyword>
<evidence type="ECO:0000313" key="3">
    <source>
        <dbReference type="EMBL" id="ASW43771.1"/>
    </source>
</evidence>
<dbReference type="PROSITE" id="PS50883">
    <property type="entry name" value="EAL"/>
    <property type="match status" value="1"/>
</dbReference>
<dbReference type="InterPro" id="IPR001633">
    <property type="entry name" value="EAL_dom"/>
</dbReference>
<dbReference type="SMART" id="SM00052">
    <property type="entry name" value="EAL"/>
    <property type="match status" value="1"/>
</dbReference>
<dbReference type="OrthoDB" id="9804751at2"/>
<feature type="domain" description="EAL" evidence="1">
    <location>
        <begin position="1"/>
        <end position="204"/>
    </location>
</feature>
<dbReference type="PANTHER" id="PTHR33525">
    <property type="match status" value="1"/>
</dbReference>
<evidence type="ECO:0000259" key="2">
    <source>
        <dbReference type="PROSITE" id="PS51833"/>
    </source>
</evidence>
<dbReference type="InterPro" id="IPR014408">
    <property type="entry name" value="dGMP_Pdiesterase_EAL/HD-GYP"/>
</dbReference>
<dbReference type="RefSeq" id="WP_119865905.1">
    <property type="nucleotide sequence ID" value="NZ_CP016786.1"/>
</dbReference>
<dbReference type="Gene3D" id="1.10.3210.10">
    <property type="entry name" value="Hypothetical protein af1432"/>
    <property type="match status" value="1"/>
</dbReference>
<dbReference type="PIRSF" id="PIRSF003180">
    <property type="entry name" value="DiGMPpdiest_YuxH"/>
    <property type="match status" value="1"/>
</dbReference>
<organism evidence="3 4">
    <name type="scientific">Clostridium isatidis</name>
    <dbReference type="NCBI Taxonomy" id="182773"/>
    <lineage>
        <taxon>Bacteria</taxon>
        <taxon>Bacillati</taxon>
        <taxon>Bacillota</taxon>
        <taxon>Clostridia</taxon>
        <taxon>Eubacteriales</taxon>
        <taxon>Clostridiaceae</taxon>
        <taxon>Clostridium</taxon>
    </lineage>
</organism>
<evidence type="ECO:0000313" key="4">
    <source>
        <dbReference type="Proteomes" id="UP000264883"/>
    </source>
</evidence>
<dbReference type="EMBL" id="CP016786">
    <property type="protein sequence ID" value="ASW43771.1"/>
    <property type="molecule type" value="Genomic_DNA"/>
</dbReference>
<dbReference type="AlphaFoldDB" id="A0A343JE13"/>
<sequence>MDIFIARQGIYDCEEKVVAYELLYRNSTINSFNSEIEDELATYQVIENINSFGIDNLTNNKIGFVNFPEKLINKNIATLLPKDKVVIEILENVNPTEEVIKNLNNLKKQGYSLALDDVENEEDIKKFVNLVDFVKVDFLLSTKEARIKIAELCKKHNIKMLAEKIENLEALNEAKELGFRYFQGYYYSKPSIFLSKDIKIKNSSIFLILAELIKEDSNFEKIENMIKRDVALTYKFFKFINSSYFNFIEKISSIKEAIMLIGKEELMKWLSVLSVIELSSNGNDEHTSNTVIRAKFCERIAELIEYEKKEDAFLVGLFSNLHLMMDKDLKNLLKDLPINNNIKEALLGEESILRNILDLVLAYEKVEEDKIKKLCNIIGVDEGKLWDLYFYSLDWSKKIAH</sequence>
<gene>
    <name evidence="3" type="ORF">BEN51_09835</name>
</gene>
<feature type="domain" description="HDOD" evidence="2">
    <location>
        <begin position="198"/>
        <end position="384"/>
    </location>
</feature>
<dbReference type="Gene3D" id="3.20.20.450">
    <property type="entry name" value="EAL domain"/>
    <property type="match status" value="1"/>
</dbReference>
<dbReference type="Proteomes" id="UP000264883">
    <property type="component" value="Chromosome"/>
</dbReference>
<dbReference type="Pfam" id="PF00563">
    <property type="entry name" value="EAL"/>
    <property type="match status" value="1"/>
</dbReference>
<dbReference type="SUPFAM" id="SSF141868">
    <property type="entry name" value="EAL domain-like"/>
    <property type="match status" value="1"/>
</dbReference>
<accession>A0A343JE13</accession>
<protein>
    <submittedName>
        <fullName evidence="3">Diguanylate phosphodiesterase</fullName>
    </submittedName>
</protein>
<proteinExistence type="predicted"/>
<dbReference type="InterPro" id="IPR035919">
    <property type="entry name" value="EAL_sf"/>
</dbReference>
<dbReference type="PROSITE" id="PS51833">
    <property type="entry name" value="HDOD"/>
    <property type="match status" value="1"/>
</dbReference>
<evidence type="ECO:0000259" key="1">
    <source>
        <dbReference type="PROSITE" id="PS50883"/>
    </source>
</evidence>
<dbReference type="PANTHER" id="PTHR33525:SF4">
    <property type="entry name" value="CYCLIC DI-GMP PHOSPHODIESTERASE CDGJ"/>
    <property type="match status" value="1"/>
</dbReference>
<reference evidence="3 4" key="1">
    <citation type="submission" date="2016-08" db="EMBL/GenBank/DDBJ databases">
        <title>Complete Genome Sequence Of The Indigo Reducing Clostridium isatidis DSM15098.</title>
        <authorList>
            <person name="Little G.T."/>
            <person name="Minton N.P."/>
        </authorList>
    </citation>
    <scope>NUCLEOTIDE SEQUENCE [LARGE SCALE GENOMIC DNA]</scope>
    <source>
        <strain evidence="3 4">DSM 15098</strain>
    </source>
</reference>
<name>A0A343JE13_9CLOT</name>
<dbReference type="InterPro" id="IPR052340">
    <property type="entry name" value="RNase_Y/CdgJ"/>
</dbReference>
<dbReference type="KEGG" id="cia:BEN51_09835"/>
<dbReference type="Pfam" id="PF08668">
    <property type="entry name" value="HDOD"/>
    <property type="match status" value="1"/>
</dbReference>